<dbReference type="EMBL" id="ABOX02000014">
    <property type="protein sequence ID" value="EEF60735.1"/>
    <property type="molecule type" value="Genomic_DNA"/>
</dbReference>
<gene>
    <name evidence="1" type="ORF">Cflav_PD3593</name>
</gene>
<organism evidence="1 2">
    <name type="scientific">Pedosphaera parvula (strain Ellin514)</name>
    <dbReference type="NCBI Taxonomy" id="320771"/>
    <lineage>
        <taxon>Bacteria</taxon>
        <taxon>Pseudomonadati</taxon>
        <taxon>Verrucomicrobiota</taxon>
        <taxon>Pedosphaerae</taxon>
        <taxon>Pedosphaerales</taxon>
        <taxon>Pedosphaeraceae</taxon>
        <taxon>Pedosphaera</taxon>
    </lineage>
</organism>
<evidence type="ECO:0000313" key="2">
    <source>
        <dbReference type="Proteomes" id="UP000003688"/>
    </source>
</evidence>
<keyword evidence="2" id="KW-1185">Reference proteome</keyword>
<dbReference type="RefSeq" id="WP_007415194.1">
    <property type="nucleotide sequence ID" value="NZ_ABOX02000014.1"/>
</dbReference>
<proteinExistence type="predicted"/>
<sequence>MRASFQTSRARLTPWRASEYDQLIAASLAKEKRRIASLVITWRGQATSLIKPKAATLGI</sequence>
<reference evidence="1 2" key="1">
    <citation type="journal article" date="2011" name="J. Bacteriol.">
        <title>Genome sequence of 'Pedosphaera parvula' Ellin514, an aerobic Verrucomicrobial isolate from pasture soil.</title>
        <authorList>
            <person name="Kant R."/>
            <person name="van Passel M.W."/>
            <person name="Sangwan P."/>
            <person name="Palva A."/>
            <person name="Lucas S."/>
            <person name="Copeland A."/>
            <person name="Lapidus A."/>
            <person name="Glavina Del Rio T."/>
            <person name="Dalin E."/>
            <person name="Tice H."/>
            <person name="Bruce D."/>
            <person name="Goodwin L."/>
            <person name="Pitluck S."/>
            <person name="Chertkov O."/>
            <person name="Larimer F.W."/>
            <person name="Land M.L."/>
            <person name="Hauser L."/>
            <person name="Brettin T.S."/>
            <person name="Detter J.C."/>
            <person name="Han S."/>
            <person name="de Vos W.M."/>
            <person name="Janssen P.H."/>
            <person name="Smidt H."/>
        </authorList>
    </citation>
    <scope>NUCLEOTIDE SEQUENCE [LARGE SCALE GENOMIC DNA]</scope>
    <source>
        <strain evidence="1 2">Ellin514</strain>
    </source>
</reference>
<name>B9XHA0_PEDPL</name>
<comment type="caution">
    <text evidence="1">The sequence shown here is derived from an EMBL/GenBank/DDBJ whole genome shotgun (WGS) entry which is preliminary data.</text>
</comment>
<protein>
    <submittedName>
        <fullName evidence="1">Uncharacterized protein</fullName>
    </submittedName>
</protein>
<dbReference type="AlphaFoldDB" id="B9XHA0"/>
<evidence type="ECO:0000313" key="1">
    <source>
        <dbReference type="EMBL" id="EEF60735.1"/>
    </source>
</evidence>
<dbReference type="STRING" id="320771.Cflav_PD3593"/>
<dbReference type="Proteomes" id="UP000003688">
    <property type="component" value="Unassembled WGS sequence"/>
</dbReference>
<accession>B9XHA0</accession>